<dbReference type="OrthoDB" id="203440at2759"/>
<feature type="compositionally biased region" description="Basic and acidic residues" evidence="1">
    <location>
        <begin position="346"/>
        <end position="355"/>
    </location>
</feature>
<dbReference type="KEGG" id="erc:Ecym_8397"/>
<keyword evidence="3" id="KW-1185">Reference proteome</keyword>
<name>G8JXU3_ERECY</name>
<dbReference type="GO" id="GO:0032040">
    <property type="term" value="C:small-subunit processome"/>
    <property type="evidence" value="ECO:0007669"/>
    <property type="project" value="EnsemblFungi"/>
</dbReference>
<feature type="compositionally biased region" description="Polar residues" evidence="1">
    <location>
        <begin position="170"/>
        <end position="182"/>
    </location>
</feature>
<dbReference type="GO" id="GO:0000480">
    <property type="term" value="P:endonucleolytic cleavage in 5'-ETS of tricistronic rRNA transcript (SSU-rRNA, 5.8S rRNA, LSU-rRNA)"/>
    <property type="evidence" value="ECO:0007669"/>
    <property type="project" value="EnsemblFungi"/>
</dbReference>
<feature type="region of interest" description="Disordered" evidence="1">
    <location>
        <begin position="326"/>
        <end position="355"/>
    </location>
</feature>
<feature type="region of interest" description="Disordered" evidence="1">
    <location>
        <begin position="130"/>
        <end position="207"/>
    </location>
</feature>
<dbReference type="GeneID" id="11470013"/>
<dbReference type="InParanoid" id="G8JXU3"/>
<reference evidence="3" key="1">
    <citation type="journal article" date="2012" name="G3 (Bethesda)">
        <title>Pichia sorbitophila, an interspecies yeast hybrid reveals early steps of genome resolution following polyploidization.</title>
        <authorList>
            <person name="Leh Louis V."/>
            <person name="Despons L."/>
            <person name="Friedrich A."/>
            <person name="Martin T."/>
            <person name="Durrens P."/>
            <person name="Casaregola S."/>
            <person name="Neuveglise C."/>
            <person name="Fairhead C."/>
            <person name="Marck C."/>
            <person name="Cruz J.A."/>
            <person name="Straub M.L."/>
            <person name="Kugler V."/>
            <person name="Sacerdot C."/>
            <person name="Uzunov Z."/>
            <person name="Thierry A."/>
            <person name="Weiss S."/>
            <person name="Bleykasten C."/>
            <person name="De Montigny J."/>
            <person name="Jacques N."/>
            <person name="Jung P."/>
            <person name="Lemaire M."/>
            <person name="Mallet S."/>
            <person name="Morel G."/>
            <person name="Richard G.F."/>
            <person name="Sarkar A."/>
            <person name="Savel G."/>
            <person name="Schacherer J."/>
            <person name="Seret M.L."/>
            <person name="Talla E."/>
            <person name="Samson G."/>
            <person name="Jubin C."/>
            <person name="Poulain J."/>
            <person name="Vacherie B."/>
            <person name="Barbe V."/>
            <person name="Pelletier E."/>
            <person name="Sherman D.J."/>
            <person name="Westhof E."/>
            <person name="Weissenbach J."/>
            <person name="Baret P.V."/>
            <person name="Wincker P."/>
            <person name="Gaillardin C."/>
            <person name="Dujon B."/>
            <person name="Souciet J.L."/>
        </authorList>
    </citation>
    <scope>NUCLEOTIDE SEQUENCE [LARGE SCALE GENOMIC DNA]</scope>
    <source>
        <strain evidence="3">CBS 270.75 / DBVPG 7215 / KCTC 17166 / NRRL Y-17582</strain>
    </source>
</reference>
<proteinExistence type="predicted"/>
<gene>
    <name evidence="2" type="ordered locus">Ecym_8397</name>
</gene>
<dbReference type="STRING" id="931890.G8JXU3"/>
<sequence length="355" mass="39919">MSELTQVLKQINESLANTSEALSKLKEFYHAEDSPSGVIETILNKNWSSTGLEKVSLLSLKNGSMLAYLDSLMGIVGEKLQKTDECTSERSRKRSLEHRVCLERGVKPLEKKLGYQLDKLTRAYIKMEKEYDNSKQRARERGESAVGAAEGAGSDVSDSSDDEEALMYKPNTNAMVSKNTGKNSRDKKAPQDVDGGEESNSGVYKPPKISAMLPPAQNHHFEDKFNAQEHKNRSSKSRMQAMEEFIKENTDQPELETSIGANIVKHGKGGIKSLRDADRESSIKQYEEDNFTRLNAVGNKAEKRKSKQKEIMARVNMIGGEDFSIFNSKRKLEDSTSRKGNKKPRTSWDRAKKRM</sequence>
<dbReference type="eggNOG" id="KOG3117">
    <property type="taxonomic scope" value="Eukaryota"/>
</dbReference>
<dbReference type="GO" id="GO:0000447">
    <property type="term" value="P:endonucleolytic cleavage in ITS1 to separate SSU-rRNA from 5.8S rRNA and LSU-rRNA from tricistronic rRNA transcript (SSU-rRNA, 5.8S rRNA, LSU-rRNA)"/>
    <property type="evidence" value="ECO:0007669"/>
    <property type="project" value="EnsemblFungi"/>
</dbReference>
<evidence type="ECO:0000313" key="2">
    <source>
        <dbReference type="EMBL" id="AET41667.1"/>
    </source>
</evidence>
<organism evidence="2 3">
    <name type="scientific">Eremothecium cymbalariae (strain CBS 270.75 / DBVPG 7215 / KCTC 17166 / NRRL Y-17582)</name>
    <name type="common">Yeast</name>
    <dbReference type="NCBI Taxonomy" id="931890"/>
    <lineage>
        <taxon>Eukaryota</taxon>
        <taxon>Fungi</taxon>
        <taxon>Dikarya</taxon>
        <taxon>Ascomycota</taxon>
        <taxon>Saccharomycotina</taxon>
        <taxon>Saccharomycetes</taxon>
        <taxon>Saccharomycetales</taxon>
        <taxon>Saccharomycetaceae</taxon>
        <taxon>Eremothecium</taxon>
    </lineage>
</organism>
<evidence type="ECO:0000256" key="1">
    <source>
        <dbReference type="SAM" id="MobiDB-lite"/>
    </source>
</evidence>
<feature type="compositionally biased region" description="Basic and acidic residues" evidence="1">
    <location>
        <begin position="130"/>
        <end position="143"/>
    </location>
</feature>
<accession>G8JXU3</accession>
<dbReference type="HOGENOM" id="CLU_065858_0_0_1"/>
<dbReference type="EMBL" id="CP002504">
    <property type="protein sequence ID" value="AET41667.1"/>
    <property type="molecule type" value="Genomic_DNA"/>
</dbReference>
<dbReference type="Proteomes" id="UP000006790">
    <property type="component" value="Chromosome 8"/>
</dbReference>
<dbReference type="AlphaFoldDB" id="G8JXU3"/>
<dbReference type="FunCoup" id="G8JXU3">
    <property type="interactions" value="1104"/>
</dbReference>
<protein>
    <submittedName>
        <fullName evidence="2">Uncharacterized protein</fullName>
    </submittedName>
</protein>
<evidence type="ECO:0000313" key="3">
    <source>
        <dbReference type="Proteomes" id="UP000006790"/>
    </source>
</evidence>
<dbReference type="OMA" id="RHTKSER"/>
<dbReference type="RefSeq" id="XP_003648484.1">
    <property type="nucleotide sequence ID" value="XM_003648436.1"/>
</dbReference>
<feature type="compositionally biased region" description="Low complexity" evidence="1">
    <location>
        <begin position="144"/>
        <end position="157"/>
    </location>
</feature>